<dbReference type="HOGENOM" id="CLU_3283806_0_0_9"/>
<dbReference type="AlphaFoldDB" id="F8IGX8"/>
<name>F8IGX8_ALIAT</name>
<accession>F8IGX8</accession>
<reference evidence="1 2" key="1">
    <citation type="journal article" date="2011" name="J. Bacteriol.">
        <title>Complete Genome Sequence of Alicyclobacillus acidocaldarius Strain Tc-4-1.</title>
        <authorList>
            <person name="Chen Y."/>
            <person name="He Y."/>
            <person name="Zhang B."/>
            <person name="Yang J."/>
            <person name="Li W."/>
            <person name="Dong Z."/>
            <person name="Hu S."/>
        </authorList>
    </citation>
    <scope>NUCLEOTIDE SEQUENCE [LARGE SCALE GENOMIC DNA]</scope>
    <source>
        <strain evidence="1 2">Tc-4-1</strain>
    </source>
</reference>
<gene>
    <name evidence="1" type="ordered locus">TC41_2433</name>
</gene>
<sequence>MGSQFVDVDQVHVDRLLIDASTARQNTTLIKRTTPIDIGQ</sequence>
<organism evidence="1 2">
    <name type="scientific">Alicyclobacillus acidocaldarius (strain Tc-4-1)</name>
    <name type="common">Bacillus acidocaldarius</name>
    <dbReference type="NCBI Taxonomy" id="1048834"/>
    <lineage>
        <taxon>Bacteria</taxon>
        <taxon>Bacillati</taxon>
        <taxon>Bacillota</taxon>
        <taxon>Bacilli</taxon>
        <taxon>Bacillales</taxon>
        <taxon>Alicyclobacillaceae</taxon>
        <taxon>Alicyclobacillus</taxon>
    </lineage>
</organism>
<protein>
    <submittedName>
        <fullName evidence="1">Uncharacterized protein</fullName>
    </submittedName>
</protein>
<dbReference type="EMBL" id="CP002902">
    <property type="protein sequence ID" value="AEJ44332.1"/>
    <property type="molecule type" value="Genomic_DNA"/>
</dbReference>
<proteinExistence type="predicted"/>
<dbReference type="Proteomes" id="UP000000292">
    <property type="component" value="Chromosome"/>
</dbReference>
<reference evidence="2" key="2">
    <citation type="submission" date="2011-06" db="EMBL/GenBank/DDBJ databases">
        <title>The complete genome sequence of Alicyclobacillus acidocaldarius sp. Tc-4-1.</title>
        <authorList>
            <person name="Chen Y."/>
            <person name="He Y."/>
            <person name="Dong Z."/>
            <person name="Hu S."/>
        </authorList>
    </citation>
    <scope>NUCLEOTIDE SEQUENCE [LARGE SCALE GENOMIC DNA]</scope>
    <source>
        <strain evidence="2">Tc-4-1</strain>
    </source>
</reference>
<dbReference type="STRING" id="1048834.TC41_2433"/>
<dbReference type="KEGG" id="aad:TC41_2433"/>
<evidence type="ECO:0000313" key="2">
    <source>
        <dbReference type="Proteomes" id="UP000000292"/>
    </source>
</evidence>
<evidence type="ECO:0000313" key="1">
    <source>
        <dbReference type="EMBL" id="AEJ44332.1"/>
    </source>
</evidence>